<dbReference type="OrthoDB" id="9839974at2"/>
<sequence length="132" mass="13520">MCDFTNAACGSLNTSKGKGGSGAPSLEKEDLLSRVMGLAVDDDIAGLVHAAYGLALLDAMRDCNRASGDVVSGHVATMRGLDESGATGSFSAVDWDRAEQRALGASECGTAVRHALEQRLAMLEHPAGSGVL</sequence>
<organism evidence="1 2">
    <name type="scientific">Bifidobacterium vansinderenii</name>
    <dbReference type="NCBI Taxonomy" id="1984871"/>
    <lineage>
        <taxon>Bacteria</taxon>
        <taxon>Bacillati</taxon>
        <taxon>Actinomycetota</taxon>
        <taxon>Actinomycetes</taxon>
        <taxon>Bifidobacteriales</taxon>
        <taxon>Bifidobacteriaceae</taxon>
        <taxon>Bifidobacterium</taxon>
    </lineage>
</organism>
<proteinExistence type="predicted"/>
<gene>
    <name evidence="1" type="ORF">Tam10B_1497</name>
</gene>
<reference evidence="1 2" key="1">
    <citation type="submission" date="2017-05" db="EMBL/GenBank/DDBJ databases">
        <title>Bifidobacterium vansinderenii sp. nov.</title>
        <authorList>
            <person name="Lugli G.A."/>
            <person name="Duranti S."/>
            <person name="Mangifesta M."/>
        </authorList>
    </citation>
    <scope>NUCLEOTIDE SEQUENCE [LARGE SCALE GENOMIC DNA]</scope>
    <source>
        <strain evidence="1 2">Tam10B</strain>
    </source>
</reference>
<name>A0A229VXB8_9BIFI</name>
<keyword evidence="2" id="KW-1185">Reference proteome</keyword>
<dbReference type="EMBL" id="NEWD01000019">
    <property type="protein sequence ID" value="OXN00274.1"/>
    <property type="molecule type" value="Genomic_DNA"/>
</dbReference>
<evidence type="ECO:0000313" key="1">
    <source>
        <dbReference type="EMBL" id="OXN00274.1"/>
    </source>
</evidence>
<dbReference type="RefSeq" id="WP_093960646.1">
    <property type="nucleotide sequence ID" value="NZ_NEWD01000019.1"/>
</dbReference>
<evidence type="ECO:0000313" key="2">
    <source>
        <dbReference type="Proteomes" id="UP000215433"/>
    </source>
</evidence>
<protein>
    <submittedName>
        <fullName evidence="1">Uncharacterized protein</fullName>
    </submittedName>
</protein>
<accession>A0A229VXB8</accession>
<dbReference type="AlphaFoldDB" id="A0A229VXB8"/>
<dbReference type="Proteomes" id="UP000215433">
    <property type="component" value="Unassembled WGS sequence"/>
</dbReference>
<comment type="caution">
    <text evidence="1">The sequence shown here is derived from an EMBL/GenBank/DDBJ whole genome shotgun (WGS) entry which is preliminary data.</text>
</comment>